<sequence>MKILLLAGTYEARQIALRLGRDGRIDLTASLAGATRAPLPLDGAVRVGGFGGRQGQQDFMAAGGFDAVIDATHPFAHRISFRTHSICAALGVPYLQVLRPGWAATGADDWTFVADEAGVAAKVAANMTVFLATGPGSLAAIGQLPAARVLCRVIDAPEGPFPWENGAWRRGRPPFSVEDEVEFLRDEGVDLLVTKNAGGRGGWAKLEAARALGLPVVLIDRPPQPPGEKAESVETALDWIERL</sequence>
<accession>A3VJU6</accession>
<dbReference type="RefSeq" id="WP_008328121.1">
    <property type="nucleotide sequence ID" value="NZ_CH902578.1"/>
</dbReference>
<evidence type="ECO:0000256" key="2">
    <source>
        <dbReference type="ARBA" id="ARBA00022573"/>
    </source>
</evidence>
<gene>
    <name evidence="4" type="ORF">RB2654_01785</name>
</gene>
<dbReference type="EC" id="1.3.1.54" evidence="4"/>
<name>A3VJU6_9RHOB</name>
<proteinExistence type="predicted"/>
<dbReference type="STRING" id="314271.RB2654_01785"/>
<dbReference type="eggNOG" id="COG2099">
    <property type="taxonomic scope" value="Bacteria"/>
</dbReference>
<keyword evidence="3 4" id="KW-0560">Oxidoreductase</keyword>
<comment type="pathway">
    <text evidence="1">Cofactor biosynthesis; adenosylcobalamin biosynthesis.</text>
</comment>
<dbReference type="GO" id="GO:0009236">
    <property type="term" value="P:cobalamin biosynthetic process"/>
    <property type="evidence" value="ECO:0007669"/>
    <property type="project" value="UniProtKB-UniPathway"/>
</dbReference>
<dbReference type="Proteomes" id="UP000002931">
    <property type="component" value="Unassembled WGS sequence"/>
</dbReference>
<dbReference type="PROSITE" id="PS51014">
    <property type="entry name" value="COBK_CBIJ"/>
    <property type="match status" value="1"/>
</dbReference>
<dbReference type="PANTHER" id="PTHR36925:SF1">
    <property type="entry name" value="COBALT-PRECORRIN-6A REDUCTASE"/>
    <property type="match status" value="1"/>
</dbReference>
<dbReference type="HOGENOM" id="CLU_068627_1_0_5"/>
<dbReference type="UniPathway" id="UPA00148"/>
<evidence type="ECO:0000256" key="3">
    <source>
        <dbReference type="ARBA" id="ARBA00023002"/>
    </source>
</evidence>
<comment type="caution">
    <text evidence="4">The sequence shown here is derived from an EMBL/GenBank/DDBJ whole genome shotgun (WGS) entry which is preliminary data.</text>
</comment>
<dbReference type="NCBIfam" id="NF005968">
    <property type="entry name" value="PRK08057.1-2"/>
    <property type="match status" value="1"/>
</dbReference>
<evidence type="ECO:0000313" key="5">
    <source>
        <dbReference type="Proteomes" id="UP000002931"/>
    </source>
</evidence>
<dbReference type="PANTHER" id="PTHR36925">
    <property type="entry name" value="COBALT-PRECORRIN-6A REDUCTASE"/>
    <property type="match status" value="1"/>
</dbReference>
<organism evidence="4 5">
    <name type="scientific">Maritimibacter alkaliphilus HTCC2654</name>
    <dbReference type="NCBI Taxonomy" id="314271"/>
    <lineage>
        <taxon>Bacteria</taxon>
        <taxon>Pseudomonadati</taxon>
        <taxon>Pseudomonadota</taxon>
        <taxon>Alphaproteobacteria</taxon>
        <taxon>Rhodobacterales</taxon>
        <taxon>Roseobacteraceae</taxon>
        <taxon>Maritimibacter</taxon>
    </lineage>
</organism>
<dbReference type="Pfam" id="PF02571">
    <property type="entry name" value="CbiJ"/>
    <property type="match status" value="1"/>
</dbReference>
<evidence type="ECO:0000313" key="4">
    <source>
        <dbReference type="EMBL" id="EAQ11452.1"/>
    </source>
</evidence>
<protein>
    <submittedName>
        <fullName evidence="4">Precorrin-6x reductase</fullName>
        <ecNumber evidence="4">1.3.1.54</ecNumber>
    </submittedName>
</protein>
<evidence type="ECO:0000256" key="1">
    <source>
        <dbReference type="ARBA" id="ARBA00004953"/>
    </source>
</evidence>
<reference evidence="4 5" key="1">
    <citation type="journal article" date="2010" name="J. Bacteriol.">
        <title>Genome sequences of Pelagibaca bermudensis HTCC2601T and Maritimibacter alkaliphilus HTCC2654T, the type strains of two marine Roseobacter genera.</title>
        <authorList>
            <person name="Thrash J.C."/>
            <person name="Cho J.C."/>
            <person name="Ferriera S."/>
            <person name="Johnson J."/>
            <person name="Vergin K.L."/>
            <person name="Giovannoni S.J."/>
        </authorList>
    </citation>
    <scope>NUCLEOTIDE SEQUENCE [LARGE SCALE GENOMIC DNA]</scope>
    <source>
        <strain evidence="4 5">HTCC2654</strain>
    </source>
</reference>
<dbReference type="EMBL" id="AAMT01000015">
    <property type="protein sequence ID" value="EAQ11452.1"/>
    <property type="molecule type" value="Genomic_DNA"/>
</dbReference>
<keyword evidence="2" id="KW-0169">Cobalamin biosynthesis</keyword>
<dbReference type="AlphaFoldDB" id="A3VJU6"/>
<dbReference type="OrthoDB" id="5183775at2"/>
<keyword evidence="5" id="KW-1185">Reference proteome</keyword>
<dbReference type="InterPro" id="IPR003723">
    <property type="entry name" value="Precorrin-6x_reduct"/>
</dbReference>
<dbReference type="GO" id="GO:0016994">
    <property type="term" value="F:precorrin-6A reductase activity"/>
    <property type="evidence" value="ECO:0007669"/>
    <property type="project" value="UniProtKB-EC"/>
</dbReference>